<evidence type="ECO:0000313" key="2">
    <source>
        <dbReference type="EMBL" id="ARJ06758.1"/>
    </source>
</evidence>
<keyword evidence="3" id="KW-1185">Reference proteome</keyword>
<dbReference type="Proteomes" id="UP000192775">
    <property type="component" value="Chromosome"/>
</dbReference>
<dbReference type="EMBL" id="CP020715">
    <property type="protein sequence ID" value="ARJ06758.1"/>
    <property type="molecule type" value="Genomic_DNA"/>
</dbReference>
<keyword evidence="1" id="KW-0732">Signal</keyword>
<proteinExistence type="predicted"/>
<feature type="signal peptide" evidence="1">
    <location>
        <begin position="1"/>
        <end position="18"/>
    </location>
</feature>
<name>A0A1X9LR10_9MICO</name>
<accession>A0A1X9LR10</accession>
<organism evidence="2 3">
    <name type="scientific">Cnuibacter physcomitrellae</name>
    <dbReference type="NCBI Taxonomy" id="1619308"/>
    <lineage>
        <taxon>Bacteria</taxon>
        <taxon>Bacillati</taxon>
        <taxon>Actinomycetota</taxon>
        <taxon>Actinomycetes</taxon>
        <taxon>Micrococcales</taxon>
        <taxon>Microbacteriaceae</taxon>
        <taxon>Cnuibacter</taxon>
    </lineage>
</organism>
<evidence type="ECO:0000256" key="1">
    <source>
        <dbReference type="SAM" id="SignalP"/>
    </source>
</evidence>
<feature type="chain" id="PRO_5039253549" evidence="1">
    <location>
        <begin position="19"/>
        <end position="131"/>
    </location>
</feature>
<dbReference type="KEGG" id="cphy:B5808_17155"/>
<dbReference type="STRING" id="1619308.B5808_17155"/>
<sequence>MGGVGGAALALITLTSCASLSPDAAAASDVVSRFSAAVVAGDGEAACDLLTEPAQRSVAVQSGTGCASGIVSLGLDLDDPPGDPEAYGTSAFVPLGDGAAFLTAAEDGWLVRAIGCVPQGEAPFLCVVDGS</sequence>
<reference evidence="2 3" key="1">
    <citation type="submission" date="2017-04" db="EMBL/GenBank/DDBJ databases">
        <authorList>
            <person name="Afonso C.L."/>
            <person name="Miller P.J."/>
            <person name="Scott M.A."/>
            <person name="Spackman E."/>
            <person name="Goraichik I."/>
            <person name="Dimitrov K.M."/>
            <person name="Suarez D.L."/>
            <person name="Swayne D.E."/>
        </authorList>
    </citation>
    <scope>NUCLEOTIDE SEQUENCE [LARGE SCALE GENOMIC DNA]</scope>
    <source>
        <strain evidence="3">XA(T)</strain>
    </source>
</reference>
<protein>
    <submittedName>
        <fullName evidence="2">Uncharacterized protein</fullName>
    </submittedName>
</protein>
<dbReference type="AlphaFoldDB" id="A0A1X9LR10"/>
<evidence type="ECO:0000313" key="3">
    <source>
        <dbReference type="Proteomes" id="UP000192775"/>
    </source>
</evidence>
<gene>
    <name evidence="2" type="ORF">B5808_17155</name>
</gene>